<evidence type="ECO:0000256" key="2">
    <source>
        <dbReference type="ARBA" id="ARBA00023242"/>
    </source>
</evidence>
<dbReference type="InParanoid" id="G4TNV0"/>
<dbReference type="CDD" id="cd12148">
    <property type="entry name" value="fungal_TF_MHR"/>
    <property type="match status" value="1"/>
</dbReference>
<dbReference type="PANTHER" id="PTHR31001">
    <property type="entry name" value="UNCHARACTERIZED TRANSCRIPTIONAL REGULATORY PROTEIN"/>
    <property type="match status" value="1"/>
</dbReference>
<dbReference type="OrthoDB" id="3362851at2759"/>
<dbReference type="HOGENOM" id="CLU_278383_0_0_1"/>
<dbReference type="PANTHER" id="PTHR31001:SF90">
    <property type="entry name" value="CENTROMERE DNA-BINDING PROTEIN COMPLEX CBF3 SUBUNIT B"/>
    <property type="match status" value="1"/>
</dbReference>
<gene>
    <name evidence="4" type="ORF">PIIN_06948</name>
</gene>
<dbReference type="Proteomes" id="UP000007148">
    <property type="component" value="Unassembled WGS sequence"/>
</dbReference>
<accession>G4TNV0</accession>
<dbReference type="EMBL" id="CAFZ01000195">
    <property type="protein sequence ID" value="CCA72993.1"/>
    <property type="molecule type" value="Genomic_DNA"/>
</dbReference>
<keyword evidence="2" id="KW-0539">Nucleus</keyword>
<feature type="compositionally biased region" description="Acidic residues" evidence="3">
    <location>
        <begin position="1072"/>
        <end position="1085"/>
    </location>
</feature>
<reference evidence="4 5" key="1">
    <citation type="journal article" date="2011" name="PLoS Pathog.">
        <title>Endophytic Life Strategies Decoded by Genome and Transcriptome Analyses of the Mutualistic Root Symbiont Piriformospora indica.</title>
        <authorList>
            <person name="Zuccaro A."/>
            <person name="Lahrmann U."/>
            <person name="Guldener U."/>
            <person name="Langen G."/>
            <person name="Pfiffi S."/>
            <person name="Biedenkopf D."/>
            <person name="Wong P."/>
            <person name="Samans B."/>
            <person name="Grimm C."/>
            <person name="Basiewicz M."/>
            <person name="Murat C."/>
            <person name="Martin F."/>
            <person name="Kogel K.H."/>
        </authorList>
    </citation>
    <scope>NUCLEOTIDE SEQUENCE [LARGE SCALE GENOMIC DNA]</scope>
    <source>
        <strain evidence="4 5">DSM 11827</strain>
    </source>
</reference>
<protein>
    <recommendedName>
        <fullName evidence="6">Transcription factor domain-containing protein</fullName>
    </recommendedName>
</protein>
<feature type="region of interest" description="Disordered" evidence="3">
    <location>
        <begin position="1071"/>
        <end position="1106"/>
    </location>
</feature>
<evidence type="ECO:0000313" key="5">
    <source>
        <dbReference type="Proteomes" id="UP000007148"/>
    </source>
</evidence>
<feature type="region of interest" description="Disordered" evidence="3">
    <location>
        <begin position="361"/>
        <end position="385"/>
    </location>
</feature>
<organism evidence="4 5">
    <name type="scientific">Serendipita indica (strain DSM 11827)</name>
    <name type="common">Root endophyte fungus</name>
    <name type="synonym">Piriformospora indica</name>
    <dbReference type="NCBI Taxonomy" id="1109443"/>
    <lineage>
        <taxon>Eukaryota</taxon>
        <taxon>Fungi</taxon>
        <taxon>Dikarya</taxon>
        <taxon>Basidiomycota</taxon>
        <taxon>Agaricomycotina</taxon>
        <taxon>Agaricomycetes</taxon>
        <taxon>Sebacinales</taxon>
        <taxon>Serendipitaceae</taxon>
        <taxon>Serendipita</taxon>
    </lineage>
</organism>
<dbReference type="GO" id="GO:0005634">
    <property type="term" value="C:nucleus"/>
    <property type="evidence" value="ECO:0007669"/>
    <property type="project" value="UniProtKB-SubCell"/>
</dbReference>
<feature type="compositionally biased region" description="Polar residues" evidence="3">
    <location>
        <begin position="283"/>
        <end position="296"/>
    </location>
</feature>
<feature type="region of interest" description="Disordered" evidence="3">
    <location>
        <begin position="402"/>
        <end position="421"/>
    </location>
</feature>
<feature type="region of interest" description="Disordered" evidence="3">
    <location>
        <begin position="187"/>
        <end position="324"/>
    </location>
</feature>
<sequence length="1136" mass="124052">MLIPPNDAHDNALQLVLSPLSPNVTFTVSSVCDGQLSIRIGEQCHSRDAPNLGHGSSLSDKFVTRKEYDEIKDSLSRLENILSSTGGERLPGTTTEQVAIIVDKVKKQAGLLGKVISATNSNTGPQPIMVNQHQQSQNHMTHPEKSYDTYDTTDRLDSSMFQSGPSGIQSHHHHPARNRAMIDPTFGNGTGIGDLPTAGNSLGHSGPMRHGSNSTTNGPTGLGYAYPQFALNVPSQSPRSDDGFYGRPHSGSVSSQAQPYAGHSSQRSSSQQHGNQHHMLPSPSHTLSPFSATAPTMSGPFHPLASQSYHRSGPNVGPTGSVDLGGLVVEDQSSSSLLRAGHLSTSSLSTLAHVANSTRPGLSLIPPHSSPVPSTGAEYPVSSTPSVGTVTLAPITVESQTRGSANLPGTHGPPVELTVMPPPILPPETTGAKEAEMKRILQANLPRKEICDRLVAHYFEKVEWSLTLLHRPTFMRAYESFWLLDESQRCRVVLSAPATSTTNWGTGFRASFLPPTSSYSGSKYATAAAQASSAQQQTSSATESSRQPLQNSVTPSWISLLFAVLCVSLEKMGFFNSKVDDSYNDAKDLTIFQVVGITAVDDYRTQCRSLYDASQRIMVVIDFVKSPSLEIVQALVLHTHCHQSLSTTNPDAKIATIVSAGIRVGMMMGLNRLPPESQETTRRPGFLKRELGRRAWWNLIERDWNLGSQVGRAYTIHSSQNFTEEPNNTNWQDLSARSSATPSPPRGTWTNSSCFLARIDLARFNKDMTDQYNTCEGVSYDQMLKQEAALQETVLRLPPQLHTADSVAEEENPQIQWDRIHISFLYHYTIIMLHRPYLVASLLESRTSDGTPSNRATLHQKTLETCVRSAEVILNGLEEAKSANYPGLAWWQTTIYCYTAALVLLIERWYTAEAKPGSLESEDAEERRRKIVATIGLLQDQGDSIELFALAANAIDSLLDATTSARRKARRHARKAMDLNDVVNPVNVSTRTLAGGNTPPFVREWIERPTTPLPGSEQPVVDQPPSLSTLELSPGAPLLSDASYDSKFWARVFDMEFEDKPDSMATFFTAESSDEEDGQAPEDVEQTSVPWEEQQAVSAHTEGNYGKSAIWDQVSGSLGGMDLDAGWKPQPYDRST</sequence>
<name>G4TNV0_SERID</name>
<feature type="region of interest" description="Disordered" evidence="3">
    <location>
        <begin position="721"/>
        <end position="747"/>
    </location>
</feature>
<proteinExistence type="predicted"/>
<comment type="caution">
    <text evidence="4">The sequence shown here is derived from an EMBL/GenBank/DDBJ whole genome shotgun (WGS) entry which is preliminary data.</text>
</comment>
<dbReference type="STRING" id="1109443.G4TNV0"/>
<comment type="subcellular location">
    <subcellularLocation>
        <location evidence="1">Nucleus</location>
    </subcellularLocation>
</comment>
<feature type="compositionally biased region" description="Polar residues" evidence="3">
    <location>
        <begin position="721"/>
        <end position="733"/>
    </location>
</feature>
<evidence type="ECO:0000313" key="4">
    <source>
        <dbReference type="EMBL" id="CCA72993.1"/>
    </source>
</evidence>
<feature type="compositionally biased region" description="Low complexity" evidence="3">
    <location>
        <begin position="263"/>
        <end position="278"/>
    </location>
</feature>
<dbReference type="InterPro" id="IPR050613">
    <property type="entry name" value="Sec_Metabolite_Reg"/>
</dbReference>
<evidence type="ECO:0000256" key="3">
    <source>
        <dbReference type="SAM" id="MobiDB-lite"/>
    </source>
</evidence>
<dbReference type="AlphaFoldDB" id="G4TNV0"/>
<evidence type="ECO:0000256" key="1">
    <source>
        <dbReference type="ARBA" id="ARBA00004123"/>
    </source>
</evidence>
<evidence type="ECO:0008006" key="6">
    <source>
        <dbReference type="Google" id="ProtNLM"/>
    </source>
</evidence>
<dbReference type="eggNOG" id="ENOG502QRPQ">
    <property type="taxonomic scope" value="Eukaryota"/>
</dbReference>
<keyword evidence="5" id="KW-1185">Reference proteome</keyword>